<organism evidence="2 3">
    <name type="scientific">Sphaerosporella brunnea</name>
    <dbReference type="NCBI Taxonomy" id="1250544"/>
    <lineage>
        <taxon>Eukaryota</taxon>
        <taxon>Fungi</taxon>
        <taxon>Dikarya</taxon>
        <taxon>Ascomycota</taxon>
        <taxon>Pezizomycotina</taxon>
        <taxon>Pezizomycetes</taxon>
        <taxon>Pezizales</taxon>
        <taxon>Pyronemataceae</taxon>
        <taxon>Sphaerosporella</taxon>
    </lineage>
</organism>
<evidence type="ECO:0000313" key="3">
    <source>
        <dbReference type="Proteomes" id="UP000326924"/>
    </source>
</evidence>
<dbReference type="EMBL" id="VXIS01000022">
    <property type="protein sequence ID" value="KAA8912574.1"/>
    <property type="molecule type" value="Genomic_DNA"/>
</dbReference>
<dbReference type="Proteomes" id="UP000326924">
    <property type="component" value="Unassembled WGS sequence"/>
</dbReference>
<feature type="region of interest" description="Disordered" evidence="1">
    <location>
        <begin position="60"/>
        <end position="118"/>
    </location>
</feature>
<evidence type="ECO:0000256" key="1">
    <source>
        <dbReference type="SAM" id="MobiDB-lite"/>
    </source>
</evidence>
<protein>
    <submittedName>
        <fullName evidence="2">Uncharacterized protein</fullName>
    </submittedName>
</protein>
<dbReference type="InParanoid" id="A0A5J5F6S2"/>
<reference evidence="2 3" key="1">
    <citation type="submission" date="2019-09" db="EMBL/GenBank/DDBJ databases">
        <title>Draft genome of the ectomycorrhizal ascomycete Sphaerosporella brunnea.</title>
        <authorList>
            <consortium name="DOE Joint Genome Institute"/>
            <person name="Benucci G.M."/>
            <person name="Marozzi G."/>
            <person name="Antonielli L."/>
            <person name="Sanchez S."/>
            <person name="Marco P."/>
            <person name="Wang X."/>
            <person name="Falini L.B."/>
            <person name="Barry K."/>
            <person name="Haridas S."/>
            <person name="Lipzen A."/>
            <person name="Labutti K."/>
            <person name="Grigoriev I.V."/>
            <person name="Murat C."/>
            <person name="Martin F."/>
            <person name="Albertini E."/>
            <person name="Donnini D."/>
            <person name="Bonito G."/>
        </authorList>
    </citation>
    <scope>NUCLEOTIDE SEQUENCE [LARGE SCALE GENOMIC DNA]</scope>
    <source>
        <strain evidence="2 3">Sb_GMNB300</strain>
    </source>
</reference>
<gene>
    <name evidence="2" type="ORF">FN846DRAFT_903435</name>
</gene>
<comment type="caution">
    <text evidence="2">The sequence shown here is derived from an EMBL/GenBank/DDBJ whole genome shotgun (WGS) entry which is preliminary data.</text>
</comment>
<dbReference type="AlphaFoldDB" id="A0A5J5F6S2"/>
<evidence type="ECO:0000313" key="2">
    <source>
        <dbReference type="EMBL" id="KAA8912574.1"/>
    </source>
</evidence>
<name>A0A5J5F6S2_9PEZI</name>
<keyword evidence="3" id="KW-1185">Reference proteome</keyword>
<feature type="compositionally biased region" description="Acidic residues" evidence="1">
    <location>
        <begin position="73"/>
        <end position="107"/>
    </location>
</feature>
<accession>A0A5J5F6S2</accession>
<sequence>MTPRRVVSTRLFTSLYKFIKAIRYHKQWIYLACPGGRCRLAFHPGCAGWWPSAAQAEAARIALANGDDHESEEKDDSEDEEEEEGEEEEWRGFSDDEAGEEEEEEVPEWVQVQDVEMRDTPRGERSYILRLHCNNMQSGGSPTGRGRMVMDMLRQLQGRR</sequence>
<proteinExistence type="predicted"/>